<reference evidence="3" key="1">
    <citation type="submission" date="2018-06" db="EMBL/GenBank/DDBJ databases">
        <title>Complete genome of Pseudomonas insecticola strain QZS01.</title>
        <authorList>
            <person name="Wang J."/>
            <person name="Su Q."/>
        </authorList>
    </citation>
    <scope>NUCLEOTIDE SEQUENCE [LARGE SCALE GENOMIC DNA]</scope>
    <source>
        <strain evidence="3">QZS01</strain>
    </source>
</reference>
<dbReference type="InterPro" id="IPR007374">
    <property type="entry name" value="ASCH_domain"/>
</dbReference>
<dbReference type="AlphaFoldDB" id="A0A3S9XE02"/>
<dbReference type="Gene3D" id="2.30.130.30">
    <property type="entry name" value="Hypothetical protein"/>
    <property type="match status" value="1"/>
</dbReference>
<dbReference type="Pfam" id="PF04266">
    <property type="entry name" value="ASCH"/>
    <property type="match status" value="1"/>
</dbReference>
<protein>
    <recommendedName>
        <fullName evidence="1">ASCH domain-containing protein</fullName>
    </recommendedName>
</protein>
<dbReference type="SUPFAM" id="SSF88697">
    <property type="entry name" value="PUA domain-like"/>
    <property type="match status" value="1"/>
</dbReference>
<dbReference type="EMBL" id="CP029822">
    <property type="protein sequence ID" value="AZS50689.1"/>
    <property type="molecule type" value="Genomic_DNA"/>
</dbReference>
<sequence>MPINSISFNEEMIKAILDGRKTQTRRPHAEPKYQVGDIVYVKEPWKIKQWYQDDGDLDIEYVVDGTVKHKSVPYEEDDSGEIFNEYWIESCDDYIEAGVPFNEENERYETPEINPCRLRPAEEMPEYFSRIQLKITAIRKEKLQDITEQDAIAEGFGLTPKDIVKEDKTPSITWFRGLWDSIYGNDESKQWQANPWVWVYEFERV</sequence>
<keyword evidence="3" id="KW-1185">Reference proteome</keyword>
<feature type="domain" description="ASCH" evidence="1">
    <location>
        <begin position="6"/>
        <end position="160"/>
    </location>
</feature>
<organism evidence="2 3">
    <name type="scientific">Entomomonas moraniae</name>
    <dbReference type="NCBI Taxonomy" id="2213226"/>
    <lineage>
        <taxon>Bacteria</taxon>
        <taxon>Pseudomonadati</taxon>
        <taxon>Pseudomonadota</taxon>
        <taxon>Gammaproteobacteria</taxon>
        <taxon>Pseudomonadales</taxon>
        <taxon>Pseudomonadaceae</taxon>
        <taxon>Entomomonas</taxon>
    </lineage>
</organism>
<accession>A0A3S9XE02</accession>
<dbReference type="KEGG" id="emo:DM558_07805"/>
<dbReference type="InterPro" id="IPR015947">
    <property type="entry name" value="PUA-like_sf"/>
</dbReference>
<dbReference type="Proteomes" id="UP000273143">
    <property type="component" value="Chromosome"/>
</dbReference>
<evidence type="ECO:0000259" key="1">
    <source>
        <dbReference type="Pfam" id="PF04266"/>
    </source>
</evidence>
<dbReference type="RefSeq" id="WP_127163232.1">
    <property type="nucleotide sequence ID" value="NZ_CP029822.1"/>
</dbReference>
<name>A0A3S9XE02_9GAMM</name>
<proteinExistence type="predicted"/>
<evidence type="ECO:0000313" key="2">
    <source>
        <dbReference type="EMBL" id="AZS50689.1"/>
    </source>
</evidence>
<gene>
    <name evidence="2" type="ORF">DM558_07805</name>
</gene>
<evidence type="ECO:0000313" key="3">
    <source>
        <dbReference type="Proteomes" id="UP000273143"/>
    </source>
</evidence>